<dbReference type="Proteomes" id="UP000199416">
    <property type="component" value="Unassembled WGS sequence"/>
</dbReference>
<proteinExistence type="predicted"/>
<dbReference type="OrthoDB" id="3385752at2"/>
<keyword evidence="1" id="KW-0472">Membrane</keyword>
<dbReference type="PROSITE" id="PS51257">
    <property type="entry name" value="PROKAR_LIPOPROTEIN"/>
    <property type="match status" value="1"/>
</dbReference>
<evidence type="ECO:0000313" key="2">
    <source>
        <dbReference type="EMBL" id="SDD49797.1"/>
    </source>
</evidence>
<keyword evidence="3" id="KW-1185">Reference proteome</keyword>
<protein>
    <recommendedName>
        <fullName evidence="4">Lipoprotein</fullName>
    </recommendedName>
</protein>
<evidence type="ECO:0008006" key="4">
    <source>
        <dbReference type="Google" id="ProtNLM"/>
    </source>
</evidence>
<evidence type="ECO:0000256" key="1">
    <source>
        <dbReference type="SAM" id="Phobius"/>
    </source>
</evidence>
<name>A0A1G6V9V3_9ACTN</name>
<dbReference type="RefSeq" id="WP_139173783.1">
    <property type="nucleotide sequence ID" value="NZ_FMZF01000008.1"/>
</dbReference>
<dbReference type="AlphaFoldDB" id="A0A1G6V9V3"/>
<organism evidence="2 3">
    <name type="scientific">Geodermatophilus telluris</name>
    <dbReference type="NCBI Taxonomy" id="1190417"/>
    <lineage>
        <taxon>Bacteria</taxon>
        <taxon>Bacillati</taxon>
        <taxon>Actinomycetota</taxon>
        <taxon>Actinomycetes</taxon>
        <taxon>Geodermatophilales</taxon>
        <taxon>Geodermatophilaceae</taxon>
        <taxon>Geodermatophilus</taxon>
    </lineage>
</organism>
<keyword evidence="1" id="KW-1133">Transmembrane helix</keyword>
<sequence length="118" mass="12612">MPAARPDAVTVWRRTAVLALLLLLALCLLGGCQTFAWDVGETCTLVEGQTFDLGFWAAHRSDSLLPPYSSPCNADFDRVPGWLNPAIAVTAGACAVAATGHAACRLVARRRTAHPPRR</sequence>
<dbReference type="STRING" id="1190417.SAMN05660690_4386"/>
<accession>A0A1G6V9V3</accession>
<gene>
    <name evidence="2" type="ORF">SAMN05660690_4386</name>
</gene>
<evidence type="ECO:0000313" key="3">
    <source>
        <dbReference type="Proteomes" id="UP000199416"/>
    </source>
</evidence>
<dbReference type="EMBL" id="FMZF01000008">
    <property type="protein sequence ID" value="SDD49797.1"/>
    <property type="molecule type" value="Genomic_DNA"/>
</dbReference>
<keyword evidence="1" id="KW-0812">Transmembrane</keyword>
<feature type="transmembrane region" description="Helical" evidence="1">
    <location>
        <begin position="86"/>
        <end position="108"/>
    </location>
</feature>
<reference evidence="3" key="1">
    <citation type="submission" date="2016-10" db="EMBL/GenBank/DDBJ databases">
        <authorList>
            <person name="Varghese N."/>
            <person name="Submissions S."/>
        </authorList>
    </citation>
    <scope>NUCLEOTIDE SEQUENCE [LARGE SCALE GENOMIC DNA]</scope>
    <source>
        <strain evidence="3">DSM 45421</strain>
    </source>
</reference>